<organism evidence="6 7">
    <name type="scientific">Brenneria goodwinii</name>
    <dbReference type="NCBI Taxonomy" id="1109412"/>
    <lineage>
        <taxon>Bacteria</taxon>
        <taxon>Pseudomonadati</taxon>
        <taxon>Pseudomonadota</taxon>
        <taxon>Gammaproteobacteria</taxon>
        <taxon>Enterobacterales</taxon>
        <taxon>Pectobacteriaceae</taxon>
        <taxon>Brenneria</taxon>
    </lineage>
</organism>
<dbReference type="Proteomes" id="UP000044377">
    <property type="component" value="Unassembled WGS sequence"/>
</dbReference>
<dbReference type="InterPro" id="IPR001638">
    <property type="entry name" value="Solute-binding_3/MltF_N"/>
</dbReference>
<dbReference type="GO" id="GO:0030288">
    <property type="term" value="C:outer membrane-bounded periplasmic space"/>
    <property type="evidence" value="ECO:0007669"/>
    <property type="project" value="UniProtKB-ARBA"/>
</dbReference>
<evidence type="ECO:0000256" key="2">
    <source>
        <dbReference type="ARBA" id="ARBA00010333"/>
    </source>
</evidence>
<proteinExistence type="inferred from homology"/>
<evidence type="ECO:0000259" key="5">
    <source>
        <dbReference type="SMART" id="SM00062"/>
    </source>
</evidence>
<comment type="similarity">
    <text evidence="2 4">Belongs to the bacterial solute-binding protein 3 family.</text>
</comment>
<comment type="subcellular location">
    <subcellularLocation>
        <location evidence="1">Cell envelope</location>
    </subcellularLocation>
</comment>
<dbReference type="EMBL" id="CGIG01000001">
    <property type="protein sequence ID" value="CPR16217.1"/>
    <property type="molecule type" value="Genomic_DNA"/>
</dbReference>
<reference evidence="7" key="1">
    <citation type="submission" date="2015-01" db="EMBL/GenBank/DDBJ databases">
        <authorList>
            <person name="Paterson Steve"/>
        </authorList>
    </citation>
    <scope>NUCLEOTIDE SEQUENCE [LARGE SCALE GENOMIC DNA]</scope>
    <source>
        <strain evidence="7">OBR1</strain>
    </source>
</reference>
<protein>
    <submittedName>
        <fullName evidence="6">Histidine ABC transporter, histidine-binding periplasmic protein HisJ (TC 3.A.1.3.1)</fullName>
    </submittedName>
</protein>
<dbReference type="AlphaFoldDB" id="A0A0G4JUV3"/>
<evidence type="ECO:0000313" key="6">
    <source>
        <dbReference type="EMBL" id="CPR16217.1"/>
    </source>
</evidence>
<name>A0A0G4JUV3_9GAMM</name>
<accession>A0A0G4JUV3</accession>
<dbReference type="PANTHER" id="PTHR35936:SF13">
    <property type="entry name" value="HISTIDINE-BINDING PERIPLASMIC PROTEIN"/>
    <property type="match status" value="1"/>
</dbReference>
<evidence type="ECO:0000256" key="4">
    <source>
        <dbReference type="RuleBase" id="RU003744"/>
    </source>
</evidence>
<gene>
    <name evidence="6" type="ORF">BN1221_01955</name>
</gene>
<dbReference type="RefSeq" id="WP_053085518.1">
    <property type="nucleotide sequence ID" value="NZ_CGIG01000001.1"/>
</dbReference>
<evidence type="ECO:0000256" key="3">
    <source>
        <dbReference type="ARBA" id="ARBA00022729"/>
    </source>
</evidence>
<keyword evidence="7" id="KW-1185">Reference proteome</keyword>
<dbReference type="PROSITE" id="PS01039">
    <property type="entry name" value="SBP_BACTERIAL_3"/>
    <property type="match status" value="1"/>
</dbReference>
<dbReference type="InterPro" id="IPR018313">
    <property type="entry name" value="SBP_3_CS"/>
</dbReference>
<dbReference type="Pfam" id="PF00497">
    <property type="entry name" value="SBP_bac_3"/>
    <property type="match status" value="1"/>
</dbReference>
<dbReference type="OrthoDB" id="368476at2"/>
<dbReference type="Gene3D" id="3.40.190.10">
    <property type="entry name" value="Periplasmic binding protein-like II"/>
    <property type="match status" value="2"/>
</dbReference>
<dbReference type="SMART" id="SM00062">
    <property type="entry name" value="PBPb"/>
    <property type="match status" value="1"/>
</dbReference>
<keyword evidence="3" id="KW-0732">Signal</keyword>
<dbReference type="SUPFAM" id="SSF53850">
    <property type="entry name" value="Periplasmic binding protein-like II"/>
    <property type="match status" value="1"/>
</dbReference>
<sequence>MKIIFNRRLSISLFTIFIMAVSPFLRAESSDTLRFGTALGYAPFEYRGSDGEMTGFEIDLGNAICDYLKKRCQWVETEISTMIPALKARKFDAILASIGVTEARKKQLLFTDKVHGGRTRMITRENSRLLPDGQSLAGKRIGVEQGASVENFAKKRWAPLGVTVVSYGNQDLAYNDLIAGRLDGMLTGEVQGQLGFLSSEKGRGFAFAGEQIQDPLLGTGVSAIGVDKDNAALAAEINRALAALRADGTYQKIAAEYFPPSIDIYQ</sequence>
<dbReference type="STRING" id="1109412.BN1221_01955"/>
<dbReference type="PANTHER" id="PTHR35936">
    <property type="entry name" value="MEMBRANE-BOUND LYTIC MUREIN TRANSGLYCOSYLASE F"/>
    <property type="match status" value="1"/>
</dbReference>
<evidence type="ECO:0000256" key="1">
    <source>
        <dbReference type="ARBA" id="ARBA00004196"/>
    </source>
</evidence>
<feature type="domain" description="Solute-binding protein family 3/N-terminal" evidence="5">
    <location>
        <begin position="32"/>
        <end position="261"/>
    </location>
</feature>
<evidence type="ECO:0000313" key="7">
    <source>
        <dbReference type="Proteomes" id="UP000044377"/>
    </source>
</evidence>